<proteinExistence type="predicted"/>
<reference evidence="1" key="1">
    <citation type="submission" date="2020-09" db="EMBL/GenBank/DDBJ databases">
        <title>Secondary metabolite and genome analysis of marine Streptomyces chumphonensis KK1-2T.</title>
        <authorList>
            <person name="Phongsopitanun W."/>
            <person name="Kanchanasin P."/>
            <person name="Pittayakhajonwut P."/>
            <person name="Suwanborirux K."/>
            <person name="Tanasupawat S."/>
        </authorList>
    </citation>
    <scope>NUCLEOTIDE SEQUENCE</scope>
    <source>
        <strain evidence="1">KK1-2</strain>
    </source>
</reference>
<sequence>MMTAAEFSPEQVRARAHCTADAAGGLTFDVVRPGRDEERWGAGLLLCRRTPGFGGAAEEVRLPLVPTAAGVLRAALPSTMTLTEGVWNAYFTAGDGGRVRLLPGTHDLRSLVDRVPRSGRTWLGVRIPYTTQRGNLALRAWQRWPHVEVADPLVADGALALRGRLYGAELGERARLEVVPRGRRRALATAGARADGVGFLAVLPLAGLRPPPGDGYELWLRPAPDALRIRVARILDDVADKQHRMRHPAVSLADGRHRARLGYTGANDLLLRVEEERPAR</sequence>
<dbReference type="AlphaFoldDB" id="A0A927EZ92"/>
<dbReference type="Proteomes" id="UP000632289">
    <property type="component" value="Unassembled WGS sequence"/>
</dbReference>
<dbReference type="RefSeq" id="WP_191208792.1">
    <property type="nucleotide sequence ID" value="NZ_BAABKL010000018.1"/>
</dbReference>
<comment type="caution">
    <text evidence="1">The sequence shown here is derived from an EMBL/GenBank/DDBJ whole genome shotgun (WGS) entry which is preliminary data.</text>
</comment>
<evidence type="ECO:0000313" key="2">
    <source>
        <dbReference type="Proteomes" id="UP000632289"/>
    </source>
</evidence>
<gene>
    <name evidence="1" type="ORF">IF129_07855</name>
</gene>
<protein>
    <recommendedName>
        <fullName evidence="3">Transferase</fullName>
    </recommendedName>
</protein>
<evidence type="ECO:0008006" key="3">
    <source>
        <dbReference type="Google" id="ProtNLM"/>
    </source>
</evidence>
<dbReference type="EMBL" id="JACXYU010000003">
    <property type="protein sequence ID" value="MBD3931477.1"/>
    <property type="molecule type" value="Genomic_DNA"/>
</dbReference>
<accession>A0A927EZ92</accession>
<organism evidence="1 2">
    <name type="scientific">Streptomyces chumphonensis</name>
    <dbReference type="NCBI Taxonomy" id="1214925"/>
    <lineage>
        <taxon>Bacteria</taxon>
        <taxon>Bacillati</taxon>
        <taxon>Actinomycetota</taxon>
        <taxon>Actinomycetes</taxon>
        <taxon>Kitasatosporales</taxon>
        <taxon>Streptomycetaceae</taxon>
        <taxon>Streptomyces</taxon>
    </lineage>
</organism>
<evidence type="ECO:0000313" key="1">
    <source>
        <dbReference type="EMBL" id="MBD3931477.1"/>
    </source>
</evidence>
<keyword evidence="2" id="KW-1185">Reference proteome</keyword>
<name>A0A927EZ92_9ACTN</name>